<dbReference type="GO" id="GO:0009791">
    <property type="term" value="P:post-embryonic development"/>
    <property type="evidence" value="ECO:0007669"/>
    <property type="project" value="UniProtKB-ARBA"/>
</dbReference>
<evidence type="ECO:0000313" key="10">
    <source>
        <dbReference type="Proteomes" id="UP000035680"/>
    </source>
</evidence>
<evidence type="ECO:0000256" key="5">
    <source>
        <dbReference type="ARBA" id="ARBA00023163"/>
    </source>
</evidence>
<dbReference type="InterPro" id="IPR003619">
    <property type="entry name" value="MAD_homology1_Dwarfin-type"/>
</dbReference>
<sequence length="478" mass="54660">MMKSFIENAFSGSWKNLQKEIKVGDIYFGAPGDKTKTVDRALKALSKLIQESHCSLKTYENIIRRGDLESPCIVVPKVPKSLSKGHFFEWNEQKLYPHYVACRLFRFPDMNDYHQLIPSYRSCKAPFNRKSNHVCINPFHYNSLRRPKLPPVKIPNRVANQEYHQPLKSGDRNNIDTSVQTLMDAMESDAYTHHDMIPNTTVYCDMTLDDRIRQLVDSYNYPGSDTTTETGSIFGSCQNDYTSNPSSQGYLSDDMDSEIHSPSSETVKSFDDDHIDVPYTEPDAWCSIYYYERTLRVGSHFQGKSPSIVIDTMYLTKTESHMALGAFSNEMRSSEVKETRESIGRGIRLYYIADDIYVENLSHHSVFIQSPNCNMRNGWHPATVVKVPPGCHCNMFSYSRLASLLNEAAKIGYEAVYSLTRTCTIRLSFGKGWGNEYKRPTVASTPCWLEIHLHGALRWVDNVLSHMNSPEMRVSSFT</sequence>
<keyword evidence="2" id="KW-0479">Metal-binding</keyword>
<dbReference type="InterPro" id="IPR013790">
    <property type="entry name" value="Dwarfin"/>
</dbReference>
<evidence type="ECO:0000256" key="6">
    <source>
        <dbReference type="ARBA" id="ARBA00023242"/>
    </source>
</evidence>
<dbReference type="GO" id="GO:0071144">
    <property type="term" value="C:heteromeric SMAD protein complex"/>
    <property type="evidence" value="ECO:0007669"/>
    <property type="project" value="TreeGrafter"/>
</dbReference>
<dbReference type="SMART" id="SM00523">
    <property type="entry name" value="DWA"/>
    <property type="match status" value="1"/>
</dbReference>
<keyword evidence="7" id="KW-0963">Cytoplasm</keyword>
<accession>A0A0K0F4U1</accession>
<comment type="similarity">
    <text evidence="1 7">Belongs to the dwarfin/SMAD family.</text>
</comment>
<dbReference type="GO" id="GO:0000981">
    <property type="term" value="F:DNA-binding transcription factor activity, RNA polymerase II-specific"/>
    <property type="evidence" value="ECO:0007669"/>
    <property type="project" value="TreeGrafter"/>
</dbReference>
<dbReference type="SMART" id="SM00524">
    <property type="entry name" value="DWB"/>
    <property type="match status" value="1"/>
</dbReference>
<dbReference type="GO" id="GO:0030154">
    <property type="term" value="P:cell differentiation"/>
    <property type="evidence" value="ECO:0007669"/>
    <property type="project" value="TreeGrafter"/>
</dbReference>
<dbReference type="SUPFAM" id="SSF49879">
    <property type="entry name" value="SMAD/FHA domain"/>
    <property type="match status" value="1"/>
</dbReference>
<keyword evidence="5 7" id="KW-0804">Transcription</keyword>
<dbReference type="Gene3D" id="2.60.200.10">
    <property type="match status" value="1"/>
</dbReference>
<evidence type="ECO:0000259" key="8">
    <source>
        <dbReference type="PROSITE" id="PS51075"/>
    </source>
</evidence>
<evidence type="ECO:0000256" key="1">
    <source>
        <dbReference type="ARBA" id="ARBA00005545"/>
    </source>
</evidence>
<dbReference type="InterPro" id="IPR013019">
    <property type="entry name" value="MAD_homology_MH1"/>
</dbReference>
<dbReference type="PROSITE" id="PS51076">
    <property type="entry name" value="MH2"/>
    <property type="match status" value="1"/>
</dbReference>
<dbReference type="GO" id="GO:0032924">
    <property type="term" value="P:activin receptor signaling pathway"/>
    <property type="evidence" value="ECO:0007669"/>
    <property type="project" value="TreeGrafter"/>
</dbReference>
<dbReference type="PROSITE" id="PS51075">
    <property type="entry name" value="MH1"/>
    <property type="match status" value="1"/>
</dbReference>
<dbReference type="GO" id="GO:0046872">
    <property type="term" value="F:metal ion binding"/>
    <property type="evidence" value="ECO:0007669"/>
    <property type="project" value="UniProtKB-KW"/>
</dbReference>
<dbReference type="GO" id="GO:0060395">
    <property type="term" value="P:SMAD protein signal transduction"/>
    <property type="evidence" value="ECO:0007669"/>
    <property type="project" value="TreeGrafter"/>
</dbReference>
<dbReference type="GO" id="GO:0050793">
    <property type="term" value="P:regulation of developmental process"/>
    <property type="evidence" value="ECO:0007669"/>
    <property type="project" value="UniProtKB-ARBA"/>
</dbReference>
<dbReference type="GO" id="GO:0045944">
    <property type="term" value="P:positive regulation of transcription by RNA polymerase II"/>
    <property type="evidence" value="ECO:0007669"/>
    <property type="project" value="TreeGrafter"/>
</dbReference>
<dbReference type="Pfam" id="PF03165">
    <property type="entry name" value="MH1"/>
    <property type="match status" value="1"/>
</dbReference>
<dbReference type="InterPro" id="IPR017855">
    <property type="entry name" value="SMAD-like_dom_sf"/>
</dbReference>
<dbReference type="GO" id="GO:0005737">
    <property type="term" value="C:cytoplasm"/>
    <property type="evidence" value="ECO:0007669"/>
    <property type="project" value="UniProtKB-SubCell"/>
</dbReference>
<dbReference type="Proteomes" id="UP000035680">
    <property type="component" value="Unassembled WGS sequence"/>
</dbReference>
<evidence type="ECO:0000256" key="3">
    <source>
        <dbReference type="ARBA" id="ARBA00022833"/>
    </source>
</evidence>
<feature type="domain" description="MH2" evidence="9">
    <location>
        <begin position="285"/>
        <end position="478"/>
    </location>
</feature>
<reference evidence="10" key="1">
    <citation type="submission" date="2014-07" db="EMBL/GenBank/DDBJ databases">
        <authorList>
            <person name="Martin A.A"/>
            <person name="De Silva N."/>
        </authorList>
    </citation>
    <scope>NUCLEOTIDE SEQUENCE</scope>
</reference>
<dbReference type="PANTHER" id="PTHR13703">
    <property type="entry name" value="SMAD"/>
    <property type="match status" value="1"/>
</dbReference>
<reference evidence="11" key="2">
    <citation type="submission" date="2015-08" db="UniProtKB">
        <authorList>
            <consortium name="WormBaseParasite"/>
        </authorList>
    </citation>
    <scope>IDENTIFICATION</scope>
</reference>
<dbReference type="InterPro" id="IPR008984">
    <property type="entry name" value="SMAD_FHA_dom_sf"/>
</dbReference>
<comment type="subcellular location">
    <subcellularLocation>
        <location evidence="7">Cytoplasm</location>
    </subcellularLocation>
    <subcellularLocation>
        <location evidence="7">Nucleus</location>
    </subcellularLocation>
</comment>
<dbReference type="InterPro" id="IPR036578">
    <property type="entry name" value="SMAD_MH1_sf"/>
</dbReference>
<organism evidence="10 11">
    <name type="scientific">Strongyloides venezuelensis</name>
    <name type="common">Threadworm</name>
    <dbReference type="NCBI Taxonomy" id="75913"/>
    <lineage>
        <taxon>Eukaryota</taxon>
        <taxon>Metazoa</taxon>
        <taxon>Ecdysozoa</taxon>
        <taxon>Nematoda</taxon>
        <taxon>Chromadorea</taxon>
        <taxon>Rhabditida</taxon>
        <taxon>Tylenchina</taxon>
        <taxon>Panagrolaimomorpha</taxon>
        <taxon>Strongyloidoidea</taxon>
        <taxon>Strongyloididae</taxon>
        <taxon>Strongyloides</taxon>
    </lineage>
</organism>
<feature type="domain" description="MH1" evidence="8">
    <location>
        <begin position="15"/>
        <end position="150"/>
    </location>
</feature>
<dbReference type="GO" id="GO:0009653">
    <property type="term" value="P:anatomical structure morphogenesis"/>
    <property type="evidence" value="ECO:0007669"/>
    <property type="project" value="TreeGrafter"/>
</dbReference>
<keyword evidence="10" id="KW-1185">Reference proteome</keyword>
<dbReference type="Gene3D" id="3.90.520.10">
    <property type="entry name" value="SMAD MH1 domain"/>
    <property type="match status" value="1"/>
</dbReference>
<evidence type="ECO:0000256" key="7">
    <source>
        <dbReference type="RuleBase" id="RU361195"/>
    </source>
</evidence>
<dbReference type="GO" id="GO:0051239">
    <property type="term" value="P:regulation of multicellular organismal process"/>
    <property type="evidence" value="ECO:0007669"/>
    <property type="project" value="UniProtKB-ARBA"/>
</dbReference>
<protein>
    <recommendedName>
        <fullName evidence="7">Mothers against decapentaplegic homolog</fullName>
        <shortName evidence="7">MAD homolog</shortName>
        <shortName evidence="7">Mothers against DPP homolog</shortName>
    </recommendedName>
    <alternativeName>
        <fullName evidence="7">SMAD family member</fullName>
    </alternativeName>
</protein>
<dbReference type="GO" id="GO:0000978">
    <property type="term" value="F:RNA polymerase II cis-regulatory region sequence-specific DNA binding"/>
    <property type="evidence" value="ECO:0007669"/>
    <property type="project" value="TreeGrafter"/>
</dbReference>
<dbReference type="PANTHER" id="PTHR13703:SF25">
    <property type="entry name" value="MOTHERS AGAINST DECAPENTAPLEGIC HOMOLOG"/>
    <property type="match status" value="1"/>
</dbReference>
<keyword evidence="3" id="KW-0862">Zinc</keyword>
<dbReference type="STRING" id="75913.A0A0K0F4U1"/>
<evidence type="ECO:0000256" key="4">
    <source>
        <dbReference type="ARBA" id="ARBA00023015"/>
    </source>
</evidence>
<evidence type="ECO:0000256" key="2">
    <source>
        <dbReference type="ARBA" id="ARBA00022723"/>
    </source>
</evidence>
<evidence type="ECO:0000259" key="9">
    <source>
        <dbReference type="PROSITE" id="PS51076"/>
    </source>
</evidence>
<dbReference type="WBParaSite" id="SVE_0383100.1">
    <property type="protein sequence ID" value="SVE_0383100.1"/>
    <property type="gene ID" value="SVE_0383100"/>
</dbReference>
<dbReference type="AlphaFoldDB" id="A0A0K0F4U1"/>
<name>A0A0K0F4U1_STRVS</name>
<evidence type="ECO:0000313" key="11">
    <source>
        <dbReference type="WBParaSite" id="SVE_0383100.1"/>
    </source>
</evidence>
<dbReference type="SUPFAM" id="SSF56366">
    <property type="entry name" value="SMAD MH1 domain"/>
    <property type="match status" value="1"/>
</dbReference>
<dbReference type="Pfam" id="PF03166">
    <property type="entry name" value="MH2"/>
    <property type="match status" value="1"/>
</dbReference>
<dbReference type="GO" id="GO:0070411">
    <property type="term" value="F:I-SMAD binding"/>
    <property type="evidence" value="ECO:0007669"/>
    <property type="project" value="TreeGrafter"/>
</dbReference>
<keyword evidence="6 7" id="KW-0539">Nucleus</keyword>
<proteinExistence type="inferred from homology"/>
<keyword evidence="4 7" id="KW-0805">Transcription regulation</keyword>
<dbReference type="InterPro" id="IPR001132">
    <property type="entry name" value="SMAD_dom_Dwarfin-type"/>
</dbReference>